<gene>
    <name evidence="2" type="ORF">SAMN02745221_01129</name>
</gene>
<accession>A0A1M5N8Q2</accession>
<sequence>MAIRFFDLVGGIKKVRLQGKRQERVINMASARGIYIWGIRKVGDRIEFRVRDSGFEALKHIAEENGYELEVVEEKGFYLWRGIIRRRLGFIVGALVFILALYFLSSFVWTLEVSGNQKVDKNKILIIAAKYGLYEGAPKWSFKRSEVEEGLLKDLSQLSYVKVDIRGVKANIEVVEKILPDENANTPCHLVASRDGIVCDMLVLQGEPSVKIGDVVAKGDILISGIVFPHYDLQEEEDEDIPLEELKPYTVRARGEVKARVWYEGYGECPLKKEEVLLTGKSYQRFYFKAGEKIFWLKGDKKPDFVMATRKKRGKFIKTPWGDWGWGEEVWLEEMKKTTVYSEEEALKIARQKALKALKAELPRQAKRLETKTEVISTPGDAIIRVKAQAEVIENIAVCQPIEKKINLANW</sequence>
<dbReference type="PIRSF" id="PIRSF029895">
    <property type="entry name" value="SpoIV"/>
    <property type="match status" value="1"/>
</dbReference>
<keyword evidence="1" id="KW-1133">Transmembrane helix</keyword>
<proteinExistence type="predicted"/>
<dbReference type="Pfam" id="PF06898">
    <property type="entry name" value="YqfD"/>
    <property type="match status" value="1"/>
</dbReference>
<evidence type="ECO:0000313" key="3">
    <source>
        <dbReference type="Proteomes" id="UP000242329"/>
    </source>
</evidence>
<dbReference type="Proteomes" id="UP000242329">
    <property type="component" value="Unassembled WGS sequence"/>
</dbReference>
<dbReference type="NCBIfam" id="TIGR02876">
    <property type="entry name" value="spore_yqfD"/>
    <property type="match status" value="1"/>
</dbReference>
<dbReference type="InterPro" id="IPR010690">
    <property type="entry name" value="YqfD"/>
</dbReference>
<evidence type="ECO:0000256" key="1">
    <source>
        <dbReference type="SAM" id="Phobius"/>
    </source>
</evidence>
<organism evidence="2 3">
    <name type="scientific">Thermosyntropha lipolytica DSM 11003</name>
    <dbReference type="NCBI Taxonomy" id="1123382"/>
    <lineage>
        <taxon>Bacteria</taxon>
        <taxon>Bacillati</taxon>
        <taxon>Bacillota</taxon>
        <taxon>Clostridia</taxon>
        <taxon>Eubacteriales</taxon>
        <taxon>Syntrophomonadaceae</taxon>
        <taxon>Thermosyntropha</taxon>
    </lineage>
</organism>
<dbReference type="OrthoDB" id="1640349at2"/>
<reference evidence="3" key="1">
    <citation type="submission" date="2016-11" db="EMBL/GenBank/DDBJ databases">
        <authorList>
            <person name="Varghese N."/>
            <person name="Submissions S."/>
        </authorList>
    </citation>
    <scope>NUCLEOTIDE SEQUENCE [LARGE SCALE GENOMIC DNA]</scope>
    <source>
        <strain evidence="3">DSM 11003</strain>
    </source>
</reference>
<name>A0A1M5N8Q2_9FIRM</name>
<dbReference type="STRING" id="1123382.SAMN02745221_01129"/>
<protein>
    <submittedName>
        <fullName evidence="2">Similar to stage IV sporulation protein</fullName>
    </submittedName>
</protein>
<dbReference type="EMBL" id="FQWY01000015">
    <property type="protein sequence ID" value="SHG85924.1"/>
    <property type="molecule type" value="Genomic_DNA"/>
</dbReference>
<keyword evidence="1" id="KW-0812">Transmembrane</keyword>
<keyword evidence="3" id="KW-1185">Reference proteome</keyword>
<dbReference type="AlphaFoldDB" id="A0A1M5N8Q2"/>
<dbReference type="RefSeq" id="WP_073091248.1">
    <property type="nucleotide sequence ID" value="NZ_FQWY01000015.1"/>
</dbReference>
<feature type="transmembrane region" description="Helical" evidence="1">
    <location>
        <begin position="88"/>
        <end position="111"/>
    </location>
</feature>
<evidence type="ECO:0000313" key="2">
    <source>
        <dbReference type="EMBL" id="SHG85924.1"/>
    </source>
</evidence>
<keyword evidence="1" id="KW-0472">Membrane</keyword>